<dbReference type="CDD" id="cd01530">
    <property type="entry name" value="Cdc25"/>
    <property type="match status" value="1"/>
</dbReference>
<reference evidence="10 11" key="1">
    <citation type="journal article" date="2010" name="Science">
        <title>Plasticity of animal genome architecture unmasked by rapid evolution of a pelagic tunicate.</title>
        <authorList>
            <person name="Denoeud F."/>
            <person name="Henriet S."/>
            <person name="Mungpakdee S."/>
            <person name="Aury J.M."/>
            <person name="Da Silva C."/>
            <person name="Brinkmann H."/>
            <person name="Mikhaleva J."/>
            <person name="Olsen L.C."/>
            <person name="Jubin C."/>
            <person name="Canestro C."/>
            <person name="Bouquet J.M."/>
            <person name="Danks G."/>
            <person name="Poulain J."/>
            <person name="Campsteijn C."/>
            <person name="Adamski M."/>
            <person name="Cross I."/>
            <person name="Yadetie F."/>
            <person name="Muffato M."/>
            <person name="Louis A."/>
            <person name="Butcher S."/>
            <person name="Tsagkogeorga G."/>
            <person name="Konrad A."/>
            <person name="Singh S."/>
            <person name="Jensen M.F."/>
            <person name="Cong E.H."/>
            <person name="Eikeseth-Otteraa H."/>
            <person name="Noel B."/>
            <person name="Anthouard V."/>
            <person name="Porcel B.M."/>
            <person name="Kachouri-Lafond R."/>
            <person name="Nishino A."/>
            <person name="Ugolini M."/>
            <person name="Chourrout P."/>
            <person name="Nishida H."/>
            <person name="Aasland R."/>
            <person name="Huzurbazar S."/>
            <person name="Westhof E."/>
            <person name="Delsuc F."/>
            <person name="Lehrach H."/>
            <person name="Reinhardt R."/>
            <person name="Weissenbach J."/>
            <person name="Roy S.W."/>
            <person name="Artiguenave F."/>
            <person name="Postlethwait J.H."/>
            <person name="Manak J.R."/>
            <person name="Thompson E.M."/>
            <person name="Jaillon O."/>
            <person name="Du Pasquier L."/>
            <person name="Boudinot P."/>
            <person name="Liberles D.A."/>
            <person name="Volff J.N."/>
            <person name="Philippe H."/>
            <person name="Lenhard B."/>
            <person name="Roest Crollius H."/>
            <person name="Wincker P."/>
            <person name="Chourrout D."/>
        </authorList>
    </citation>
    <scope>NUCLEOTIDE SEQUENCE [LARGE SCALE GENOMIC DNA]</scope>
</reference>
<name>E4XHF8_OIKDI</name>
<dbReference type="GO" id="GO:0005634">
    <property type="term" value="C:nucleus"/>
    <property type="evidence" value="ECO:0007669"/>
    <property type="project" value="TreeGrafter"/>
</dbReference>
<evidence type="ECO:0000313" key="11">
    <source>
        <dbReference type="Proteomes" id="UP000001307"/>
    </source>
</evidence>
<feature type="region of interest" description="Disordered" evidence="8">
    <location>
        <begin position="225"/>
        <end position="249"/>
    </location>
</feature>
<organism evidence="10 11">
    <name type="scientific">Oikopleura dioica</name>
    <name type="common">Tunicate</name>
    <dbReference type="NCBI Taxonomy" id="34765"/>
    <lineage>
        <taxon>Eukaryota</taxon>
        <taxon>Metazoa</taxon>
        <taxon>Chordata</taxon>
        <taxon>Tunicata</taxon>
        <taxon>Appendicularia</taxon>
        <taxon>Copelata</taxon>
        <taxon>Oikopleuridae</taxon>
        <taxon>Oikopleura</taxon>
    </lineage>
</organism>
<protein>
    <recommendedName>
        <fullName evidence="7">M-phase inducer phosphatase</fullName>
        <ecNumber evidence="7">3.1.3.48</ecNumber>
    </recommendedName>
</protein>
<comment type="similarity">
    <text evidence="1 7">Belongs to the MPI phosphatase family.</text>
</comment>
<dbReference type="InParanoid" id="E4XHF8"/>
<dbReference type="InterPro" id="IPR036873">
    <property type="entry name" value="Rhodanese-like_dom_sf"/>
</dbReference>
<evidence type="ECO:0000256" key="8">
    <source>
        <dbReference type="SAM" id="MobiDB-lite"/>
    </source>
</evidence>
<gene>
    <name evidence="10" type="ORF">GSOID_T00010933001</name>
</gene>
<keyword evidence="3 7" id="KW-0498">Mitosis</keyword>
<dbReference type="EC" id="3.1.3.48" evidence="7"/>
<dbReference type="SMART" id="SM00450">
    <property type="entry name" value="RHOD"/>
    <property type="match status" value="1"/>
</dbReference>
<dbReference type="PROSITE" id="PS50206">
    <property type="entry name" value="RHODANESE_3"/>
    <property type="match status" value="1"/>
</dbReference>
<feature type="domain" description="Rhodanese" evidence="9">
    <location>
        <begin position="297"/>
        <end position="404"/>
    </location>
</feature>
<dbReference type="Gene3D" id="3.40.250.10">
    <property type="entry name" value="Rhodanese-like domain"/>
    <property type="match status" value="1"/>
</dbReference>
<feature type="region of interest" description="Disordered" evidence="8">
    <location>
        <begin position="179"/>
        <end position="210"/>
    </location>
</feature>
<dbReference type="GO" id="GO:0005737">
    <property type="term" value="C:cytoplasm"/>
    <property type="evidence" value="ECO:0007669"/>
    <property type="project" value="TreeGrafter"/>
</dbReference>
<evidence type="ECO:0000313" key="10">
    <source>
        <dbReference type="EMBL" id="CBY10106.1"/>
    </source>
</evidence>
<dbReference type="GO" id="GO:0051301">
    <property type="term" value="P:cell division"/>
    <property type="evidence" value="ECO:0007669"/>
    <property type="project" value="UniProtKB-UniRule"/>
</dbReference>
<dbReference type="Proteomes" id="UP000001307">
    <property type="component" value="Unassembled WGS sequence"/>
</dbReference>
<sequence>MALTPLRRRLQLSDISSDGSSLGLNLSAMSDDVFTPLPNFDLPTDSPKMSSRVRSVSSPFGSPLVLKSNFNSATSPLKPLSGSSPTKGLKGLGFKVVRKRRSTFNDFAVSKAKNFRTSSPLKPKNKNIIVTPSVPDRAAAPADDYVLKEDNLCSSVDNELSAPFKRLENADIIIKRPRLKLGQRRAPRPAPADRAAAHSNPNESPISFRTKRCLSLRSPTSCASRDIRRRNKSVNDFNMPKKNSIDKLNPLMDRGDLVGDFSRKQALPTTTSGRHSDLKYISTQTMVDMLQGNIPLDYLIVDARYPYEYNGGHIKGAKNLYTKDLLENYMYPKKSPFNPNPAPLKKQVIIFHCEFSVERGPAMLKYLRKIDRARNQYPTLDFPDIYLLKGGYKQLYLDFTSATDVHSGTYAPMIDAKYTKELRHFRRKCKTLPAGKMLGF</sequence>
<keyword evidence="2 7" id="KW-0132">Cell division</keyword>
<evidence type="ECO:0000256" key="2">
    <source>
        <dbReference type="ARBA" id="ARBA00022618"/>
    </source>
</evidence>
<dbReference type="OrthoDB" id="9999371at2759"/>
<evidence type="ECO:0000256" key="4">
    <source>
        <dbReference type="ARBA" id="ARBA00022801"/>
    </source>
</evidence>
<evidence type="ECO:0000256" key="3">
    <source>
        <dbReference type="ARBA" id="ARBA00022776"/>
    </source>
</evidence>
<evidence type="ECO:0000259" key="9">
    <source>
        <dbReference type="PROSITE" id="PS50206"/>
    </source>
</evidence>
<dbReference type="InterPro" id="IPR000751">
    <property type="entry name" value="MPI_Phosphatase"/>
</dbReference>
<comment type="catalytic activity">
    <reaction evidence="7">
        <text>O-phospho-L-tyrosyl-[protein] + H2O = L-tyrosyl-[protein] + phosphate</text>
        <dbReference type="Rhea" id="RHEA:10684"/>
        <dbReference type="Rhea" id="RHEA-COMP:10136"/>
        <dbReference type="Rhea" id="RHEA-COMP:20101"/>
        <dbReference type="ChEBI" id="CHEBI:15377"/>
        <dbReference type="ChEBI" id="CHEBI:43474"/>
        <dbReference type="ChEBI" id="CHEBI:46858"/>
        <dbReference type="ChEBI" id="CHEBI:61978"/>
        <dbReference type="EC" id="3.1.3.48"/>
    </reaction>
</comment>
<evidence type="ECO:0000256" key="1">
    <source>
        <dbReference type="ARBA" id="ARBA00011065"/>
    </source>
</evidence>
<dbReference type="AlphaFoldDB" id="E4XHF8"/>
<evidence type="ECO:0000256" key="6">
    <source>
        <dbReference type="ARBA" id="ARBA00023306"/>
    </source>
</evidence>
<proteinExistence type="inferred from homology"/>
<comment type="function">
    <text evidence="7">Tyrosine protein phosphatase which functions as a dosage-dependent inducer of mitotic progression.</text>
</comment>
<keyword evidence="11" id="KW-1185">Reference proteome</keyword>
<dbReference type="InterPro" id="IPR001763">
    <property type="entry name" value="Rhodanese-like_dom"/>
</dbReference>
<dbReference type="PRINTS" id="PR00716">
    <property type="entry name" value="MPIPHPHTASE"/>
</dbReference>
<dbReference type="SUPFAM" id="SSF52821">
    <property type="entry name" value="Rhodanese/Cell cycle control phosphatase"/>
    <property type="match status" value="1"/>
</dbReference>
<evidence type="ECO:0000256" key="7">
    <source>
        <dbReference type="RuleBase" id="RU368028"/>
    </source>
</evidence>
<accession>E4XHF8</accession>
<dbReference type="GO" id="GO:0010971">
    <property type="term" value="P:positive regulation of G2/M transition of mitotic cell cycle"/>
    <property type="evidence" value="ECO:0007669"/>
    <property type="project" value="TreeGrafter"/>
</dbReference>
<dbReference type="PANTHER" id="PTHR10828">
    <property type="entry name" value="M-PHASE INDUCER PHOSPHATASE DUAL SPECIFICITY PHOSPHATASE CDC25"/>
    <property type="match status" value="1"/>
</dbReference>
<evidence type="ECO:0000256" key="5">
    <source>
        <dbReference type="ARBA" id="ARBA00022912"/>
    </source>
</evidence>
<dbReference type="GO" id="GO:0110032">
    <property type="term" value="P:positive regulation of G2/MI transition of meiotic cell cycle"/>
    <property type="evidence" value="ECO:0007669"/>
    <property type="project" value="TreeGrafter"/>
</dbReference>
<keyword evidence="4 7" id="KW-0378">Hydrolase</keyword>
<dbReference type="PANTHER" id="PTHR10828:SF17">
    <property type="entry name" value="PROTEIN-TYROSINE-PHOSPHATASE"/>
    <property type="match status" value="1"/>
</dbReference>
<dbReference type="EMBL" id="FN653051">
    <property type="protein sequence ID" value="CBY10106.1"/>
    <property type="molecule type" value="Genomic_DNA"/>
</dbReference>
<dbReference type="GO" id="GO:0004725">
    <property type="term" value="F:protein tyrosine phosphatase activity"/>
    <property type="evidence" value="ECO:0007669"/>
    <property type="project" value="UniProtKB-UniRule"/>
</dbReference>
<dbReference type="GO" id="GO:0000086">
    <property type="term" value="P:G2/M transition of mitotic cell cycle"/>
    <property type="evidence" value="ECO:0007669"/>
    <property type="project" value="TreeGrafter"/>
</dbReference>
<keyword evidence="5 7" id="KW-0904">Protein phosphatase</keyword>
<dbReference type="Pfam" id="PF00581">
    <property type="entry name" value="Rhodanese"/>
    <property type="match status" value="1"/>
</dbReference>
<keyword evidence="6 7" id="KW-0131">Cell cycle</keyword>